<dbReference type="GO" id="GO:0016747">
    <property type="term" value="F:acyltransferase activity, transferring groups other than amino-acyl groups"/>
    <property type="evidence" value="ECO:0007669"/>
    <property type="project" value="InterPro"/>
</dbReference>
<keyword evidence="1 6" id="KW-0808">Transferase</keyword>
<evidence type="ECO:0000256" key="2">
    <source>
        <dbReference type="ARBA" id="ARBA00023315"/>
    </source>
</evidence>
<dbReference type="Proteomes" id="UP000295684">
    <property type="component" value="Unassembled WGS sequence"/>
</dbReference>
<evidence type="ECO:0000259" key="4">
    <source>
        <dbReference type="PROSITE" id="PS51186"/>
    </source>
</evidence>
<dbReference type="PROSITE" id="PS51186">
    <property type="entry name" value="GNAT"/>
    <property type="match status" value="1"/>
</dbReference>
<keyword evidence="8" id="KW-1185">Reference proteome</keyword>
<evidence type="ECO:0000313" key="8">
    <source>
        <dbReference type="Proteomes" id="UP000622648"/>
    </source>
</evidence>
<accession>A0A4R2HFQ3</accession>
<evidence type="ECO:0000313" key="7">
    <source>
        <dbReference type="Proteomes" id="UP000295684"/>
    </source>
</evidence>
<evidence type="ECO:0000313" key="5">
    <source>
        <dbReference type="EMBL" id="GGE60155.1"/>
    </source>
</evidence>
<proteinExistence type="inferred from homology"/>
<keyword evidence="2" id="KW-0012">Acyltransferase</keyword>
<gene>
    <name evidence="6" type="ORF">EV200_103584</name>
    <name evidence="5" type="ORF">GCM10011413_28210</name>
</gene>
<dbReference type="EMBL" id="SLWO01000003">
    <property type="protein sequence ID" value="TCO27250.1"/>
    <property type="molecule type" value="Genomic_DNA"/>
</dbReference>
<dbReference type="PANTHER" id="PTHR43792">
    <property type="entry name" value="GNAT FAMILY, PUTATIVE (AFU_ORTHOLOGUE AFUA_3G00765)-RELATED-RELATED"/>
    <property type="match status" value="1"/>
</dbReference>
<reference evidence="8" key="2">
    <citation type="journal article" date="2019" name="Int. J. Syst. Evol. Microbiol.">
        <title>The Global Catalogue of Microorganisms (GCM) 10K type strain sequencing project: providing services to taxonomists for standard genome sequencing and annotation.</title>
        <authorList>
            <consortium name="The Broad Institute Genomics Platform"/>
            <consortium name="The Broad Institute Genome Sequencing Center for Infectious Disease"/>
            <person name="Wu L."/>
            <person name="Ma J."/>
        </authorList>
    </citation>
    <scope>NUCLEOTIDE SEQUENCE [LARGE SCALE GENOMIC DNA]</scope>
    <source>
        <strain evidence="8">CGMCC 1.15644</strain>
    </source>
</reference>
<comment type="similarity">
    <text evidence="3">Belongs to the acetyltransferase family. RimJ subfamily.</text>
</comment>
<dbReference type="PANTHER" id="PTHR43792:SF8">
    <property type="entry name" value="[RIBOSOMAL PROTEIN US5]-ALANINE N-ACETYLTRANSFERASE"/>
    <property type="match status" value="1"/>
</dbReference>
<dbReference type="InterPro" id="IPR000182">
    <property type="entry name" value="GNAT_dom"/>
</dbReference>
<dbReference type="OrthoDB" id="9811523at2"/>
<dbReference type="InterPro" id="IPR016181">
    <property type="entry name" value="Acyl_CoA_acyltransferase"/>
</dbReference>
<organism evidence="6 7">
    <name type="scientific">Pedobacter psychrotolerans</name>
    <dbReference type="NCBI Taxonomy" id="1843235"/>
    <lineage>
        <taxon>Bacteria</taxon>
        <taxon>Pseudomonadati</taxon>
        <taxon>Bacteroidota</taxon>
        <taxon>Sphingobacteriia</taxon>
        <taxon>Sphingobacteriales</taxon>
        <taxon>Sphingobacteriaceae</taxon>
        <taxon>Pedobacter</taxon>
    </lineage>
</organism>
<evidence type="ECO:0000313" key="6">
    <source>
        <dbReference type="EMBL" id="TCO27250.1"/>
    </source>
</evidence>
<protein>
    <submittedName>
        <fullName evidence="5 6">N-acetyltransferase</fullName>
    </submittedName>
</protein>
<dbReference type="InterPro" id="IPR051531">
    <property type="entry name" value="N-acetyltransferase"/>
</dbReference>
<reference evidence="5" key="1">
    <citation type="journal article" date="2014" name="Int. J. Syst. Evol. Microbiol.">
        <title>Complete genome of a new Firmicutes species belonging to the dominant human colonic microbiota ('Ruminococcus bicirculans') reveals two chromosomes and a selective capacity to utilize plant glucans.</title>
        <authorList>
            <consortium name="NISC Comparative Sequencing Program"/>
            <person name="Wegmann U."/>
            <person name="Louis P."/>
            <person name="Goesmann A."/>
            <person name="Henrissat B."/>
            <person name="Duncan S.H."/>
            <person name="Flint H.J."/>
        </authorList>
    </citation>
    <scope>NUCLEOTIDE SEQUENCE</scope>
    <source>
        <strain evidence="5">CGMCC 1.15644</strain>
    </source>
</reference>
<dbReference type="EMBL" id="BMJO01000004">
    <property type="protein sequence ID" value="GGE60155.1"/>
    <property type="molecule type" value="Genomic_DNA"/>
</dbReference>
<dbReference type="Gene3D" id="3.40.630.30">
    <property type="match status" value="1"/>
</dbReference>
<reference evidence="6 7" key="3">
    <citation type="submission" date="2019-03" db="EMBL/GenBank/DDBJ databases">
        <title>Genomic Encyclopedia of Type Strains, Phase IV (KMG-IV): sequencing the most valuable type-strain genomes for metagenomic binning, comparative biology and taxonomic classification.</title>
        <authorList>
            <person name="Goeker M."/>
        </authorList>
    </citation>
    <scope>NUCLEOTIDE SEQUENCE [LARGE SCALE GENOMIC DNA]</scope>
    <source>
        <strain evidence="6 7">DSM 103236</strain>
    </source>
</reference>
<evidence type="ECO:0000256" key="3">
    <source>
        <dbReference type="ARBA" id="ARBA00038502"/>
    </source>
</evidence>
<dbReference type="Proteomes" id="UP000622648">
    <property type="component" value="Unassembled WGS sequence"/>
</dbReference>
<reference evidence="5" key="4">
    <citation type="submission" date="2024-05" db="EMBL/GenBank/DDBJ databases">
        <authorList>
            <person name="Sun Q."/>
            <person name="Zhou Y."/>
        </authorList>
    </citation>
    <scope>NUCLEOTIDE SEQUENCE</scope>
    <source>
        <strain evidence="5">CGMCC 1.15644</strain>
    </source>
</reference>
<dbReference type="SUPFAM" id="SSF55729">
    <property type="entry name" value="Acyl-CoA N-acyltransferases (Nat)"/>
    <property type="match status" value="1"/>
</dbReference>
<name>A0A4R2HFQ3_9SPHI</name>
<evidence type="ECO:0000256" key="1">
    <source>
        <dbReference type="ARBA" id="ARBA00022679"/>
    </source>
</evidence>
<dbReference type="RefSeq" id="WP_132531991.1">
    <property type="nucleotide sequence ID" value="NZ_BMJO01000004.1"/>
</dbReference>
<dbReference type="Pfam" id="PF13302">
    <property type="entry name" value="Acetyltransf_3"/>
    <property type="match status" value="1"/>
</dbReference>
<dbReference type="AlphaFoldDB" id="A0A4R2HFQ3"/>
<sequence length="177" mass="20902">MKIFPTLSTPRLTLRQFQQDDLESVYYGLSDPRVIKYYGVNYDSLIATQEQIDWFKLIEVKEEGIWWAICDRQKPTFFGAVGFNNWNKTHRRIEMGYWLLPQYWNKGIMKEAGEAACNYAFNTMSVHRIEAFVESENQNSKKLLTQLSFSYEGLMKDSEIKDNQFISLEIYAKLNAY</sequence>
<comment type="caution">
    <text evidence="6">The sequence shown here is derived from an EMBL/GenBank/DDBJ whole genome shotgun (WGS) entry which is preliminary data.</text>
</comment>
<feature type="domain" description="N-acetyltransferase" evidence="4">
    <location>
        <begin position="12"/>
        <end position="177"/>
    </location>
</feature>